<dbReference type="PROSITE" id="PS50071">
    <property type="entry name" value="HOMEOBOX_2"/>
    <property type="match status" value="1"/>
</dbReference>
<reference evidence="12 13" key="1">
    <citation type="submission" date="2016-10" db="EMBL/GenBank/DDBJ databases">
        <title>The genome of Paramicrosporidium saccamoebae is the missing link in understanding Cryptomycota and Microsporidia evolution.</title>
        <authorList>
            <person name="Quandt C.A."/>
            <person name="Beaudet D."/>
            <person name="Corsaro D."/>
            <person name="Michel R."/>
            <person name="Corradi N."/>
            <person name="James T."/>
        </authorList>
    </citation>
    <scope>NUCLEOTIDE SEQUENCE [LARGE SCALE GENOMIC DNA]</scope>
    <source>
        <strain evidence="12 13">KSL3</strain>
    </source>
</reference>
<dbReference type="Gene3D" id="1.25.40.10">
    <property type="entry name" value="Tetratricopeptide repeat domain"/>
    <property type="match status" value="1"/>
</dbReference>
<dbReference type="InterPro" id="IPR001356">
    <property type="entry name" value="HD"/>
</dbReference>
<feature type="domain" description="CCHC-type" evidence="11">
    <location>
        <begin position="80"/>
        <end position="96"/>
    </location>
</feature>
<evidence type="ECO:0000256" key="4">
    <source>
        <dbReference type="PROSITE-ProRule" id="PRU00047"/>
    </source>
</evidence>
<evidence type="ECO:0000256" key="8">
    <source>
        <dbReference type="SAM" id="MobiDB-lite"/>
    </source>
</evidence>
<dbReference type="GO" id="GO:0005783">
    <property type="term" value="C:endoplasmic reticulum"/>
    <property type="evidence" value="ECO:0007669"/>
    <property type="project" value="UniProtKB-SubCell"/>
</dbReference>
<dbReference type="SUPFAM" id="SSF46565">
    <property type="entry name" value="Chaperone J-domain"/>
    <property type="match status" value="1"/>
</dbReference>
<accession>A0A2H9TPD8</accession>
<keyword evidence="2" id="KW-0732">Signal</keyword>
<dbReference type="Proteomes" id="UP000240830">
    <property type="component" value="Unassembled WGS sequence"/>
</dbReference>
<keyword evidence="3" id="KW-0256">Endoplasmic reticulum</keyword>
<protein>
    <submittedName>
        <fullName evidence="12">Uncharacterized protein</fullName>
    </submittedName>
</protein>
<evidence type="ECO:0000259" key="10">
    <source>
        <dbReference type="PROSITE" id="PS50076"/>
    </source>
</evidence>
<feature type="region of interest" description="Disordered" evidence="8">
    <location>
        <begin position="1"/>
        <end position="67"/>
    </location>
</feature>
<gene>
    <name evidence="12" type="ORF">PSACC_00560</name>
</gene>
<sequence>MNRPGLSDRLSQNLSLGEQAESDTDVEEAVFEQPKVDFIDEEEEETEVVPPQEEDFSSDLEGEEDRSAGGRYFGGTGGPKCFNCGQAGHMVKDCPESTAVTTNVVTVLRKSATTAIESAIFLATVDCPVKDACSKMTSATDAISQDICRKTALYCGADTFLPGIRLDKKWRELQVWFHRIAIIAQTIPISGMNVEIERDQSIQFSITPSSNFSRRQHIIAPMGDLGRNETTDVARSQVIIMLIGEVARNVSISAATSLCIVEMSIQRDRMRKVIIQRAATDDRSITKVHQTAIDDLNHLQARQAATGDPNRMQIHQPAINDLNRTQSHQTPTVKVMDSSVIKARTDLIMTTARRNLLMKGLSVPAWLFFAVAVLATGEEQPADECAGLMEESRYFAAIPVCQKAAGSGKLNDTEQGKVLLHLAEAQEKTGSPWLAVNSLKGVRDKVNDKEAKLTALEKLAKLQLKFGEFQAARETLAKLPEDSDPGRSIGNSIDAAETIYKEIKQNEESSKWRVVEEKCRDMIIDHTSYWKEIFDIRIKALSNLKEWQRAIDAARSKTKVETDSSETDLLIGKLYLSMGNVVLGKKFVFECAKLNSDNKRCMSLRSKIKGFESFLEEAEKKMLLKDAIVALEDALKTIESVPEDEPYYDKNFPVLFSGYKLPMLKLLCMKHARKKNIEEGLKVCEEAKQMDTAHQEFYLMRIAELRLAQEKFDDAIGLLRQALNMKPRDKDIQDMLQKAEKQKLEKMRTKYYDDLGITKDATEETIKKAYNKLVRKWHPDKHPTEEGKKIAQERMHTINAAYDVLNDKKKRRMYDQGMDPNDPNAGHGFQGGPFGHGHGHGGGGGGGFGGMHFNMEDIAEMFRQQQAGRRRGGYRGHDDLVIDFVGCRGNGWLAKAIDIGNKQTSAMSSSRQEPLTPDHSPAHSRNNSLCSNTDDTAYSAGRGRRSRTIMTPLQLRILGRVLEHTAFPSRSAREELGRLLQVDPRTIQIWFQNQRQRARNGVGTRSSPASLPASPTTIFPKMPAQATPILMAVPNQVGLYYTAIPMAQAPMSAAGPSLQSSARTIPQRICFVPHALHYQYAAHMNNQLTPPPSPRVDKIAILRSRQHQQKRGPTGLEH</sequence>
<dbReference type="InterPro" id="IPR019734">
    <property type="entry name" value="TPR_rpt"/>
</dbReference>
<dbReference type="GO" id="GO:0051087">
    <property type="term" value="F:protein-folding chaperone binding"/>
    <property type="evidence" value="ECO:0007669"/>
    <property type="project" value="TreeGrafter"/>
</dbReference>
<dbReference type="InterPro" id="IPR011990">
    <property type="entry name" value="TPR-like_helical_dom_sf"/>
</dbReference>
<dbReference type="InterPro" id="IPR001878">
    <property type="entry name" value="Znf_CCHC"/>
</dbReference>
<dbReference type="InterPro" id="IPR051727">
    <property type="entry name" value="DnaJ_C3_Co-chaperones"/>
</dbReference>
<dbReference type="EMBL" id="MTSL01000050">
    <property type="protein sequence ID" value="PJF19615.1"/>
    <property type="molecule type" value="Genomic_DNA"/>
</dbReference>
<keyword evidence="5 7" id="KW-0238">DNA-binding</keyword>
<dbReference type="InterPro" id="IPR036869">
    <property type="entry name" value="J_dom_sf"/>
</dbReference>
<dbReference type="Gene3D" id="4.10.60.10">
    <property type="entry name" value="Zinc finger, CCHC-type"/>
    <property type="match status" value="1"/>
</dbReference>
<dbReference type="SMART" id="SM00389">
    <property type="entry name" value="HOX"/>
    <property type="match status" value="1"/>
</dbReference>
<dbReference type="GO" id="GO:0003677">
    <property type="term" value="F:DNA binding"/>
    <property type="evidence" value="ECO:0007669"/>
    <property type="project" value="UniProtKB-UniRule"/>
</dbReference>
<dbReference type="SUPFAM" id="SSF46689">
    <property type="entry name" value="Homeodomain-like"/>
    <property type="match status" value="1"/>
</dbReference>
<keyword evidence="5 7" id="KW-0539">Nucleus</keyword>
<dbReference type="CDD" id="cd00086">
    <property type="entry name" value="homeodomain"/>
    <property type="match status" value="1"/>
</dbReference>
<feature type="DNA-binding region" description="Homeobox" evidence="5">
    <location>
        <begin position="943"/>
        <end position="1002"/>
    </location>
</feature>
<dbReference type="Pfam" id="PF00226">
    <property type="entry name" value="DnaJ"/>
    <property type="match status" value="1"/>
</dbReference>
<dbReference type="PROSITE" id="PS50076">
    <property type="entry name" value="DNAJ_2"/>
    <property type="match status" value="1"/>
</dbReference>
<feature type="domain" description="J" evidence="10">
    <location>
        <begin position="750"/>
        <end position="818"/>
    </location>
</feature>
<proteinExistence type="predicted"/>
<dbReference type="InterPro" id="IPR036875">
    <property type="entry name" value="Znf_CCHC_sf"/>
</dbReference>
<evidence type="ECO:0000259" key="11">
    <source>
        <dbReference type="PROSITE" id="PS50158"/>
    </source>
</evidence>
<dbReference type="GO" id="GO:0005634">
    <property type="term" value="C:nucleus"/>
    <property type="evidence" value="ECO:0007669"/>
    <property type="project" value="UniProtKB-SubCell"/>
</dbReference>
<dbReference type="AlphaFoldDB" id="A0A2H9TPD8"/>
<dbReference type="GO" id="GO:0034975">
    <property type="term" value="P:protein folding in endoplasmic reticulum"/>
    <property type="evidence" value="ECO:0007669"/>
    <property type="project" value="TreeGrafter"/>
</dbReference>
<name>A0A2H9TPD8_9FUNG</name>
<dbReference type="Pfam" id="PF00098">
    <property type="entry name" value="zf-CCHC"/>
    <property type="match status" value="1"/>
</dbReference>
<keyword evidence="13" id="KW-1185">Reference proteome</keyword>
<dbReference type="GO" id="GO:0051787">
    <property type="term" value="F:misfolded protein binding"/>
    <property type="evidence" value="ECO:0007669"/>
    <property type="project" value="TreeGrafter"/>
</dbReference>
<keyword evidence="4" id="KW-0479">Metal-binding</keyword>
<dbReference type="STRING" id="1246581.A0A2H9TPD8"/>
<feature type="compositionally biased region" description="Acidic residues" evidence="8">
    <location>
        <begin position="20"/>
        <end position="30"/>
    </location>
</feature>
<evidence type="ECO:0000256" key="5">
    <source>
        <dbReference type="PROSITE-ProRule" id="PRU00108"/>
    </source>
</evidence>
<feature type="region of interest" description="Disordered" evidence="8">
    <location>
        <begin position="903"/>
        <end position="943"/>
    </location>
</feature>
<dbReference type="PROSITE" id="PS50158">
    <property type="entry name" value="ZF_CCHC"/>
    <property type="match status" value="1"/>
</dbReference>
<dbReference type="Gene3D" id="1.10.10.60">
    <property type="entry name" value="Homeodomain-like"/>
    <property type="match status" value="1"/>
</dbReference>
<evidence type="ECO:0000256" key="7">
    <source>
        <dbReference type="RuleBase" id="RU000682"/>
    </source>
</evidence>
<evidence type="ECO:0000313" key="13">
    <source>
        <dbReference type="Proteomes" id="UP000240830"/>
    </source>
</evidence>
<feature type="repeat" description="TPR" evidence="6">
    <location>
        <begin position="696"/>
        <end position="729"/>
    </location>
</feature>
<evidence type="ECO:0000256" key="1">
    <source>
        <dbReference type="ARBA" id="ARBA00004240"/>
    </source>
</evidence>
<evidence type="ECO:0000256" key="3">
    <source>
        <dbReference type="ARBA" id="ARBA00022824"/>
    </source>
</evidence>
<dbReference type="InterPro" id="IPR001623">
    <property type="entry name" value="DnaJ_domain"/>
</dbReference>
<dbReference type="PRINTS" id="PR00625">
    <property type="entry name" value="JDOMAIN"/>
</dbReference>
<dbReference type="SMART" id="SM00271">
    <property type="entry name" value="DnaJ"/>
    <property type="match status" value="1"/>
</dbReference>
<feature type="compositionally biased region" description="Acidic residues" evidence="8">
    <location>
        <begin position="39"/>
        <end position="64"/>
    </location>
</feature>
<keyword evidence="4" id="KW-0862">Zinc</keyword>
<dbReference type="PANTHER" id="PTHR44140">
    <property type="entry name" value="LD25575P"/>
    <property type="match status" value="1"/>
</dbReference>
<evidence type="ECO:0000259" key="9">
    <source>
        <dbReference type="PROSITE" id="PS50071"/>
    </source>
</evidence>
<dbReference type="PROSITE" id="PS50005">
    <property type="entry name" value="TPR"/>
    <property type="match status" value="1"/>
</dbReference>
<feature type="domain" description="Homeobox" evidence="9">
    <location>
        <begin position="941"/>
        <end position="1001"/>
    </location>
</feature>
<feature type="compositionally biased region" description="Polar residues" evidence="8">
    <location>
        <begin position="923"/>
        <end position="936"/>
    </location>
</feature>
<dbReference type="CDD" id="cd06257">
    <property type="entry name" value="DnaJ"/>
    <property type="match status" value="1"/>
</dbReference>
<comment type="caution">
    <text evidence="12">The sequence shown here is derived from an EMBL/GenBank/DDBJ whole genome shotgun (WGS) entry which is preliminary data.</text>
</comment>
<dbReference type="SUPFAM" id="SSF57756">
    <property type="entry name" value="Retrovirus zinc finger-like domains"/>
    <property type="match status" value="1"/>
</dbReference>
<keyword evidence="6" id="KW-0802">TPR repeat</keyword>
<keyword evidence="4" id="KW-0863">Zinc-finger</keyword>
<dbReference type="SMART" id="SM00343">
    <property type="entry name" value="ZnF_C2HC"/>
    <property type="match status" value="1"/>
</dbReference>
<dbReference type="InterPro" id="IPR009057">
    <property type="entry name" value="Homeodomain-like_sf"/>
</dbReference>
<dbReference type="PANTHER" id="PTHR44140:SF2">
    <property type="entry name" value="LD25575P"/>
    <property type="match status" value="1"/>
</dbReference>
<evidence type="ECO:0000256" key="6">
    <source>
        <dbReference type="PROSITE-ProRule" id="PRU00339"/>
    </source>
</evidence>
<feature type="compositionally biased region" description="Polar residues" evidence="8">
    <location>
        <begin position="903"/>
        <end position="913"/>
    </location>
</feature>
<organism evidence="12 13">
    <name type="scientific">Paramicrosporidium saccamoebae</name>
    <dbReference type="NCBI Taxonomy" id="1246581"/>
    <lineage>
        <taxon>Eukaryota</taxon>
        <taxon>Fungi</taxon>
        <taxon>Fungi incertae sedis</taxon>
        <taxon>Cryptomycota</taxon>
        <taxon>Cryptomycota incertae sedis</taxon>
        <taxon>Paramicrosporidium</taxon>
    </lineage>
</organism>
<dbReference type="SUPFAM" id="SSF48452">
    <property type="entry name" value="TPR-like"/>
    <property type="match status" value="1"/>
</dbReference>
<keyword evidence="5 7" id="KW-0371">Homeobox</keyword>
<comment type="subcellular location">
    <subcellularLocation>
        <location evidence="1">Endoplasmic reticulum</location>
    </subcellularLocation>
    <subcellularLocation>
        <location evidence="5 7">Nucleus</location>
    </subcellularLocation>
</comment>
<evidence type="ECO:0000256" key="2">
    <source>
        <dbReference type="ARBA" id="ARBA00022729"/>
    </source>
</evidence>
<dbReference type="OrthoDB" id="1726119at2759"/>
<evidence type="ECO:0000313" key="12">
    <source>
        <dbReference type="EMBL" id="PJF19615.1"/>
    </source>
</evidence>
<dbReference type="GO" id="GO:0008270">
    <property type="term" value="F:zinc ion binding"/>
    <property type="evidence" value="ECO:0007669"/>
    <property type="project" value="UniProtKB-KW"/>
</dbReference>
<dbReference type="Pfam" id="PF00046">
    <property type="entry name" value="Homeodomain"/>
    <property type="match status" value="1"/>
</dbReference>
<dbReference type="Gene3D" id="1.10.287.110">
    <property type="entry name" value="DnaJ domain"/>
    <property type="match status" value="1"/>
</dbReference>